<dbReference type="Proteomes" id="UP000223102">
    <property type="component" value="Segment"/>
</dbReference>
<reference evidence="1 2" key="1">
    <citation type="submission" date="2015-06" db="EMBL/GenBank/DDBJ databases">
        <title>Complete genome sequence of Bacillus cereus phage PBC2.</title>
        <authorList>
            <person name="Kong M."/>
            <person name="Ryu S."/>
        </authorList>
    </citation>
    <scope>NUCLEOTIDE SEQUENCE [LARGE SCALE GENOMIC DNA]</scope>
</reference>
<name>A0A218KBT1_9CAUD</name>
<evidence type="ECO:0000313" key="1">
    <source>
        <dbReference type="EMBL" id="AKQ08354.1"/>
    </source>
</evidence>
<accession>A0A218KBT1</accession>
<gene>
    <name evidence="1" type="ORF">PBC2_039</name>
</gene>
<keyword evidence="2" id="KW-1185">Reference proteome</keyword>
<proteinExistence type="predicted"/>
<protein>
    <submittedName>
        <fullName evidence="1">Uncharacterized protein</fullName>
    </submittedName>
</protein>
<dbReference type="EMBL" id="KT070867">
    <property type="protein sequence ID" value="AKQ08354.1"/>
    <property type="molecule type" value="Genomic_DNA"/>
</dbReference>
<evidence type="ECO:0000313" key="2">
    <source>
        <dbReference type="Proteomes" id="UP000223102"/>
    </source>
</evidence>
<sequence>MKLQVYKAMSGKYRISETYGLSEEVYRKFKRVGLPVYKSMSGSLNLRDSRGYTKEQILKIKALVGGN</sequence>
<organism evidence="1 2">
    <name type="scientific">Bacillus phage PBC2</name>
    <dbReference type="NCBI Taxonomy" id="1675029"/>
    <lineage>
        <taxon>Viruses</taxon>
        <taxon>Duplodnaviria</taxon>
        <taxon>Heunggongvirae</taxon>
        <taxon>Uroviricota</taxon>
        <taxon>Caudoviricetes</taxon>
        <taxon>Andregratiavirinae</taxon>
        <taxon>Haetaevirus</taxon>
        <taxon>Haetaevirus PBC2</taxon>
    </lineage>
</organism>